<organism evidence="2 3">
    <name type="scientific">Rufibacter latericius</name>
    <dbReference type="NCBI Taxonomy" id="2487040"/>
    <lineage>
        <taxon>Bacteria</taxon>
        <taxon>Pseudomonadati</taxon>
        <taxon>Bacteroidota</taxon>
        <taxon>Cytophagia</taxon>
        <taxon>Cytophagales</taxon>
        <taxon>Hymenobacteraceae</taxon>
        <taxon>Rufibacter</taxon>
    </lineage>
</organism>
<proteinExistence type="predicted"/>
<evidence type="ECO:0000256" key="1">
    <source>
        <dbReference type="SAM" id="Phobius"/>
    </source>
</evidence>
<keyword evidence="3" id="KW-1185">Reference proteome</keyword>
<sequence length="63" mass="7600">MREPGTRFGTLVFLNDRTCFTSVDPVKRLKEFYHKYKDYGLVDGLMYLSFFLFLAILFIFFRD</sequence>
<reference evidence="2 3" key="1">
    <citation type="submission" date="2018-11" db="EMBL/GenBank/DDBJ databases">
        <title>Rufibacter latericius sp. nov., isolated from water in Baiyang Lake.</title>
        <authorList>
            <person name="Yang Y."/>
        </authorList>
    </citation>
    <scope>NUCLEOTIDE SEQUENCE [LARGE SCALE GENOMIC DNA]</scope>
    <source>
        <strain evidence="2 3">R-22-1c-1</strain>
    </source>
</reference>
<gene>
    <name evidence="2" type="ORF">EFB08_10815</name>
</gene>
<comment type="caution">
    <text evidence="2">The sequence shown here is derived from an EMBL/GenBank/DDBJ whole genome shotgun (WGS) entry which is preliminary data.</text>
</comment>
<evidence type="ECO:0000313" key="3">
    <source>
        <dbReference type="Proteomes" id="UP000272117"/>
    </source>
</evidence>
<protein>
    <submittedName>
        <fullName evidence="2">Uncharacterized protein</fullName>
    </submittedName>
</protein>
<dbReference type="EMBL" id="RJJD01000005">
    <property type="protein sequence ID" value="RNI26951.1"/>
    <property type="molecule type" value="Genomic_DNA"/>
</dbReference>
<keyword evidence="1" id="KW-0472">Membrane</keyword>
<dbReference type="AlphaFoldDB" id="A0A3M9MN74"/>
<keyword evidence="1" id="KW-1133">Transmembrane helix</keyword>
<dbReference type="Proteomes" id="UP000272117">
    <property type="component" value="Unassembled WGS sequence"/>
</dbReference>
<evidence type="ECO:0000313" key="2">
    <source>
        <dbReference type="EMBL" id="RNI26951.1"/>
    </source>
</evidence>
<feature type="transmembrane region" description="Helical" evidence="1">
    <location>
        <begin position="44"/>
        <end position="61"/>
    </location>
</feature>
<keyword evidence="1" id="KW-0812">Transmembrane</keyword>
<name>A0A3M9MN74_9BACT</name>
<accession>A0A3M9MN74</accession>